<dbReference type="NCBIfam" id="TIGR00350">
    <property type="entry name" value="lytR_cpsA_psr"/>
    <property type="match status" value="1"/>
</dbReference>
<dbReference type="EMBL" id="JBAWSX010000003">
    <property type="protein sequence ID" value="MEI4801158.1"/>
    <property type="molecule type" value="Genomic_DNA"/>
</dbReference>
<organism evidence="6 7">
    <name type="scientific">Bacillus bruguierae</name>
    <dbReference type="NCBI Taxonomy" id="3127667"/>
    <lineage>
        <taxon>Bacteria</taxon>
        <taxon>Bacillati</taxon>
        <taxon>Bacillota</taxon>
        <taxon>Bacilli</taxon>
        <taxon>Bacillales</taxon>
        <taxon>Bacillaceae</taxon>
        <taxon>Bacillus</taxon>
    </lineage>
</organism>
<dbReference type="InterPro" id="IPR004474">
    <property type="entry name" value="LytR_CpsA_psr"/>
</dbReference>
<dbReference type="PANTHER" id="PTHR33392:SF6">
    <property type="entry name" value="POLYISOPRENYL-TEICHOIC ACID--PEPTIDOGLYCAN TEICHOIC ACID TRANSFERASE TAGU"/>
    <property type="match status" value="1"/>
</dbReference>
<name>A0ABU8FEN6_9BACI</name>
<accession>A0ABU8FEN6</accession>
<proteinExistence type="inferred from homology"/>
<dbReference type="Proteomes" id="UP001372526">
    <property type="component" value="Unassembled WGS sequence"/>
</dbReference>
<sequence length="327" mass="36914">MKKRKKIWKVIGISFLVILILAVGGGVYAYKQLQPENHFKNVPVVNANSNKKTDSSQDTKVQNGVFNILLIGSDERKGQNVGHSDSMMIVHVDLNKKEYHAMSIPRDTRVHLDGYGYTKLTSVQYIKQATDGQQKGIEAAIQAITELTGVNINYYVETNYQGLQGMVDAIGGIEMNVPFDVKLTHPWYPENKNKVINAGTHSVDGKMVTEIVHERYSLKNGEYDRQRLQEEALVGIAKKTLQPSNVTKLPAFVKQIPNFLIASNMTTADMLSLGMAAKDFDPTKQLKYHQISGQWKSMYDDILKNNNDQLIMDKEQLKQVVSQYFMN</sequence>
<evidence type="ECO:0000256" key="2">
    <source>
        <dbReference type="ARBA" id="ARBA00022692"/>
    </source>
</evidence>
<dbReference type="RefSeq" id="WP_336471930.1">
    <property type="nucleotide sequence ID" value="NZ_JBAWSX010000003.1"/>
</dbReference>
<dbReference type="InterPro" id="IPR050922">
    <property type="entry name" value="LytR/CpsA/Psr_CW_biosynth"/>
</dbReference>
<comment type="caution">
    <text evidence="6">The sequence shown here is derived from an EMBL/GenBank/DDBJ whole genome shotgun (WGS) entry which is preliminary data.</text>
</comment>
<dbReference type="PANTHER" id="PTHR33392">
    <property type="entry name" value="POLYISOPRENYL-TEICHOIC ACID--PEPTIDOGLYCAN TEICHOIC ACID TRANSFERASE TAGU"/>
    <property type="match status" value="1"/>
</dbReference>
<keyword evidence="4" id="KW-1133">Transmembrane helix</keyword>
<keyword evidence="2" id="KW-0812">Transmembrane</keyword>
<keyword evidence="4" id="KW-0472">Membrane</keyword>
<keyword evidence="3" id="KW-0735">Signal-anchor</keyword>
<protein>
    <submittedName>
        <fullName evidence="6">LCP family protein</fullName>
    </submittedName>
</protein>
<dbReference type="Pfam" id="PF03816">
    <property type="entry name" value="LytR_cpsA_psr"/>
    <property type="match status" value="1"/>
</dbReference>
<dbReference type="Gene3D" id="3.40.630.190">
    <property type="entry name" value="LCP protein"/>
    <property type="match status" value="1"/>
</dbReference>
<evidence type="ECO:0000313" key="6">
    <source>
        <dbReference type="EMBL" id="MEI4801158.1"/>
    </source>
</evidence>
<evidence type="ECO:0000313" key="7">
    <source>
        <dbReference type="Proteomes" id="UP001372526"/>
    </source>
</evidence>
<keyword evidence="7" id="KW-1185">Reference proteome</keyword>
<comment type="similarity">
    <text evidence="1">Belongs to the LytR/CpsA/Psr (LCP) family.</text>
</comment>
<evidence type="ECO:0000256" key="4">
    <source>
        <dbReference type="ARBA" id="ARBA00022989"/>
    </source>
</evidence>
<evidence type="ECO:0000256" key="3">
    <source>
        <dbReference type="ARBA" id="ARBA00022968"/>
    </source>
</evidence>
<reference evidence="6 7" key="1">
    <citation type="submission" date="2024-01" db="EMBL/GenBank/DDBJ databases">
        <title>Seven novel Bacillus-like species.</title>
        <authorList>
            <person name="Liu G."/>
        </authorList>
    </citation>
    <scope>NUCLEOTIDE SEQUENCE [LARGE SCALE GENOMIC DNA]</scope>
    <source>
        <strain evidence="6 7">FJAT-51639</strain>
    </source>
</reference>
<feature type="domain" description="Cell envelope-related transcriptional attenuator" evidence="5">
    <location>
        <begin position="83"/>
        <end position="240"/>
    </location>
</feature>
<gene>
    <name evidence="6" type="ORF">WAZ07_07405</name>
</gene>
<evidence type="ECO:0000256" key="1">
    <source>
        <dbReference type="ARBA" id="ARBA00006068"/>
    </source>
</evidence>
<evidence type="ECO:0000259" key="5">
    <source>
        <dbReference type="Pfam" id="PF03816"/>
    </source>
</evidence>